<evidence type="ECO:0000313" key="3">
    <source>
        <dbReference type="Proteomes" id="UP000182798"/>
    </source>
</evidence>
<feature type="domain" description="Helicase ATP-binding" evidence="1">
    <location>
        <begin position="49"/>
        <end position="309"/>
    </location>
</feature>
<dbReference type="GO" id="GO:0003676">
    <property type="term" value="F:nucleic acid binding"/>
    <property type="evidence" value="ECO:0007669"/>
    <property type="project" value="InterPro"/>
</dbReference>
<protein>
    <submittedName>
        <fullName evidence="2">Helicase</fullName>
    </submittedName>
</protein>
<dbReference type="InterPro" id="IPR014001">
    <property type="entry name" value="Helicase_ATP-bd"/>
</dbReference>
<dbReference type="Pfam" id="PF13307">
    <property type="entry name" value="Helicase_C_2"/>
    <property type="match status" value="1"/>
</dbReference>
<dbReference type="SMART" id="SM00491">
    <property type="entry name" value="HELICc2"/>
    <property type="match status" value="1"/>
</dbReference>
<dbReference type="GO" id="GO:0016818">
    <property type="term" value="F:hydrolase activity, acting on acid anhydrides, in phosphorus-containing anhydrides"/>
    <property type="evidence" value="ECO:0007669"/>
    <property type="project" value="InterPro"/>
</dbReference>
<dbReference type="OrthoDB" id="366844at2"/>
<dbReference type="GO" id="GO:0005524">
    <property type="term" value="F:ATP binding"/>
    <property type="evidence" value="ECO:0007669"/>
    <property type="project" value="InterPro"/>
</dbReference>
<dbReference type="InterPro" id="IPR006555">
    <property type="entry name" value="ATP-dep_Helicase_C"/>
</dbReference>
<evidence type="ECO:0000259" key="1">
    <source>
        <dbReference type="PROSITE" id="PS51192"/>
    </source>
</evidence>
<accession>A0A1J5TXC8</accession>
<evidence type="ECO:0000313" key="2">
    <source>
        <dbReference type="EMBL" id="OIR24868.1"/>
    </source>
</evidence>
<proteinExistence type="predicted"/>
<dbReference type="RefSeq" id="WP_071564059.1">
    <property type="nucleotide sequence ID" value="NZ_MIQH01000486.1"/>
</dbReference>
<dbReference type="InterPro" id="IPR011545">
    <property type="entry name" value="DEAD/DEAH_box_helicase_dom"/>
</dbReference>
<reference evidence="3" key="1">
    <citation type="submission" date="2016-09" db="EMBL/GenBank/DDBJ databases">
        <title>Genome Sequence of Bathymodiolus thermophilus sulfur-oxidizing gill endosymbiont.</title>
        <authorList>
            <person name="Ponnudurai R."/>
            <person name="Kleiner M."/>
            <person name="Sayavedra L."/>
            <person name="Thuermer A."/>
            <person name="Felbeck H."/>
            <person name="Schlueter R."/>
            <person name="Schweder T."/>
            <person name="Markert S."/>
        </authorList>
    </citation>
    <scope>NUCLEOTIDE SEQUENCE [LARGE SCALE GENOMIC DNA]</scope>
    <source>
        <strain evidence="3">BAT/CrabSpa'14</strain>
    </source>
</reference>
<keyword evidence="2" id="KW-0547">Nucleotide-binding</keyword>
<keyword evidence="2" id="KW-0347">Helicase</keyword>
<gene>
    <name evidence="2" type="ORF">BGC33_11925</name>
</gene>
<dbReference type="PROSITE" id="PS51192">
    <property type="entry name" value="HELICASE_ATP_BIND_1"/>
    <property type="match status" value="1"/>
</dbReference>
<dbReference type="InterPro" id="IPR027417">
    <property type="entry name" value="P-loop_NTPase"/>
</dbReference>
<keyword evidence="2" id="KW-0378">Hydrolase</keyword>
<name>A0A1J5TXC8_9GAMM</name>
<dbReference type="Gene3D" id="3.40.50.300">
    <property type="entry name" value="P-loop containing nucleotide triphosphate hydrolases"/>
    <property type="match status" value="2"/>
</dbReference>
<dbReference type="GO" id="GO:0004386">
    <property type="term" value="F:helicase activity"/>
    <property type="evidence" value="ECO:0007669"/>
    <property type="project" value="UniProtKB-KW"/>
</dbReference>
<organism evidence="2 3">
    <name type="scientific">Bathymodiolus thermophilus thioautotrophic gill symbiont</name>
    <dbReference type="NCBI Taxonomy" id="2360"/>
    <lineage>
        <taxon>Bacteria</taxon>
        <taxon>Pseudomonadati</taxon>
        <taxon>Pseudomonadota</taxon>
        <taxon>Gammaproteobacteria</taxon>
        <taxon>sulfur-oxidizing symbionts</taxon>
    </lineage>
</organism>
<dbReference type="SUPFAM" id="SSF52540">
    <property type="entry name" value="P-loop containing nucleoside triphosphate hydrolases"/>
    <property type="match status" value="1"/>
</dbReference>
<dbReference type="SMART" id="SM00487">
    <property type="entry name" value="DEXDc"/>
    <property type="match status" value="1"/>
</dbReference>
<dbReference type="Proteomes" id="UP000182798">
    <property type="component" value="Unassembled WGS sequence"/>
</dbReference>
<comment type="caution">
    <text evidence="2">The sequence shown here is derived from an EMBL/GenBank/DDBJ whole genome shotgun (WGS) entry which is preliminary data.</text>
</comment>
<keyword evidence="2" id="KW-0067">ATP-binding</keyword>
<dbReference type="EMBL" id="MIQH01000486">
    <property type="protein sequence ID" value="OIR24868.1"/>
    <property type="molecule type" value="Genomic_DNA"/>
</dbReference>
<dbReference type="AlphaFoldDB" id="A0A1J5TXC8"/>
<sequence>MKIDFEKLNTKNNVNTILQPRELFAALPNKKKGEFQYPRDVQSQVWDNWFQRRGERDLVIKMNTGSGKTIVGLLILKSSLNEDKVPAVYIVPDNYLVQQVINEAKKLGIEVTEDTQSPKFLSGKAILIANIHKLVNGKSVFGVGDQGIKIKIGALLIDDAHACLEAVEGQFTLNIPSSLDCYKGLYEIFKNPFNTQCKGKAIEIENGDPSAYMQVPFWIWKNNIDAITKILIENKDSGEIKFSLPLLKESLLLCRCVVSVSKIEITPYCIPIDMIPSITESERKIFMTATLVDDSVLSSHFGLKKDSIGKPLVPDTAGDIGDRMILFPQAINADLSDDDIKMFCKWASNTINVVVIVPSKYRANFWIEQADEILDKDNLHQGIEELKNNKTGLTILINRYDGIDLPGDACRLLVIDNLPDVRRLIDKVNQGILMGSDRVTAQVIQRIEQGMGRGVRSSDDYCAVFLMGRELTGQLYTGNAMKKFSSATKAQLDLSEQLSEQIQGKASTLKEIWDNTLIHCLNRNQKWVAASKGVLASLIYNISPEVNEATVAQREAYDYAICENYNGATKVLENVANATEDVKFKSYLKLCLSEYINLYDEEKAQKVLMSAVSLNARIIKPIEGIAYHKLESTTMEQARSCSEFLKSKFNDPNKAIIGINSIKEVLIFKSGTSNAFERNIKLLANYIGFNSQLPEEDYSKGPDVLWEAGDLNYFVIECKNGVTSFSNKINKHDCNQLNGSIAWFDEKYDNTCKCTPILIHPSSNFEYAASPHKTIRIMNEEKLKHLGGNVCEFIKSICVINKINDVDEIRNKLVFYKLRKEDFIREYTVEFSKN</sequence>
<dbReference type="GO" id="GO:0006139">
    <property type="term" value="P:nucleobase-containing compound metabolic process"/>
    <property type="evidence" value="ECO:0007669"/>
    <property type="project" value="InterPro"/>
</dbReference>
<dbReference type="Pfam" id="PF00270">
    <property type="entry name" value="DEAD"/>
    <property type="match status" value="1"/>
</dbReference>